<evidence type="ECO:0000313" key="4">
    <source>
        <dbReference type="Proteomes" id="UP000323142"/>
    </source>
</evidence>
<evidence type="ECO:0000256" key="1">
    <source>
        <dbReference type="ARBA" id="ARBA00022723"/>
    </source>
</evidence>
<dbReference type="PANTHER" id="PTHR43808:SF27">
    <property type="entry name" value="PROTEIN ROCB"/>
    <property type="match status" value="1"/>
</dbReference>
<dbReference type="AlphaFoldDB" id="A0A5B2VAP0"/>
<name>A0A5B2VAP0_9HYPH</name>
<keyword evidence="2 3" id="KW-0378">Hydrolase</keyword>
<protein>
    <submittedName>
        <fullName evidence="3">M20/M25/M40 family metallo-hydrolase</fullName>
    </submittedName>
</protein>
<comment type="caution">
    <text evidence="3">The sequence shown here is derived from an EMBL/GenBank/DDBJ whole genome shotgun (WGS) entry which is preliminary data.</text>
</comment>
<keyword evidence="4" id="KW-1185">Reference proteome</keyword>
<dbReference type="InterPro" id="IPR036264">
    <property type="entry name" value="Bact_exopeptidase_dim_dom"/>
</dbReference>
<evidence type="ECO:0000256" key="2">
    <source>
        <dbReference type="ARBA" id="ARBA00022801"/>
    </source>
</evidence>
<dbReference type="InterPro" id="IPR050072">
    <property type="entry name" value="Peptidase_M20A"/>
</dbReference>
<organism evidence="3 4">
    <name type="scientific">Salinarimonas soli</name>
    <dbReference type="NCBI Taxonomy" id="1638099"/>
    <lineage>
        <taxon>Bacteria</taxon>
        <taxon>Pseudomonadati</taxon>
        <taxon>Pseudomonadota</taxon>
        <taxon>Alphaproteobacteria</taxon>
        <taxon>Hyphomicrobiales</taxon>
        <taxon>Salinarimonadaceae</taxon>
        <taxon>Salinarimonas</taxon>
    </lineage>
</organism>
<dbReference type="GO" id="GO:0046872">
    <property type="term" value="F:metal ion binding"/>
    <property type="evidence" value="ECO:0007669"/>
    <property type="project" value="UniProtKB-KW"/>
</dbReference>
<proteinExistence type="predicted"/>
<dbReference type="InterPro" id="IPR002933">
    <property type="entry name" value="Peptidase_M20"/>
</dbReference>
<evidence type="ECO:0000313" key="3">
    <source>
        <dbReference type="EMBL" id="KAA2235510.1"/>
    </source>
</evidence>
<dbReference type="PIRSF" id="PIRSF010386">
    <property type="entry name" value="RocB"/>
    <property type="match status" value="1"/>
</dbReference>
<gene>
    <name evidence="3" type="ORF">F0L46_18555</name>
</gene>
<dbReference type="SUPFAM" id="SSF55031">
    <property type="entry name" value="Bacterial exopeptidase dimerisation domain"/>
    <property type="match status" value="1"/>
</dbReference>
<dbReference type="InterPro" id="IPR012166">
    <property type="entry name" value="Uncharacterised_RocB"/>
</dbReference>
<dbReference type="SUPFAM" id="SSF53187">
    <property type="entry name" value="Zn-dependent exopeptidases"/>
    <property type="match status" value="1"/>
</dbReference>
<accession>A0A5B2VAP0</accession>
<dbReference type="Pfam" id="PF01546">
    <property type="entry name" value="Peptidase_M20"/>
    <property type="match status" value="1"/>
</dbReference>
<dbReference type="Proteomes" id="UP000323142">
    <property type="component" value="Unassembled WGS sequence"/>
</dbReference>
<sequence>MSPIQLRRPDTQDDLAARSREISIRLTEWPSVTGTRDEAAFSLRLAGFLRSFPYFSARPDQVVVAPIPGDPLGRSNVLALVRGTGTAACVLAGHFDVVPVDDYGDLKPLAFSPEPLREAIVARLEATGENPKALEDLRSGAFLPGRGLLDMKSGLAAGIAVLEAFAADPARQGNLVLVATPDEEDRSAGMRAAADLLPAFLAENGLDARLGVNLDAIQDEHDGAGGRVVTFGCVGKLLLSALVVGKEAHAAYPLAGVNASYLAAEIVAEIELSPELADVSEGQHAAPPTVLGARDLKTGYNVTLPHAAWLTWNVLVHGRKAAEVLDIAHRLTADACERACATMRRRREGTAPIPMTQAWESIPVRSFAEVIEAARARSPEFDPAFKALADELAAQHDLDLPSRSRRLVEMAWSASGLEGPAVVLAFGSMPYPAVHWPAQAVDLRQTIREAMAEVEAEHGLSVGEMAFFPAIADMSFVGPVDGADLVAAAANTPIWGSSIRWDLSRGATPDIPFVNIGPWGRDYHHWLERVDEAYSFGVLPHLVEAVVRKALA</sequence>
<dbReference type="OrthoDB" id="9815360at2"/>
<dbReference type="PANTHER" id="PTHR43808">
    <property type="entry name" value="ACETYLORNITHINE DEACETYLASE"/>
    <property type="match status" value="1"/>
</dbReference>
<reference evidence="3 4" key="2">
    <citation type="submission" date="2019-09" db="EMBL/GenBank/DDBJ databases">
        <authorList>
            <person name="Jin C."/>
        </authorList>
    </citation>
    <scope>NUCLEOTIDE SEQUENCE [LARGE SCALE GENOMIC DNA]</scope>
    <source>
        <strain evidence="3 4">BN140002</strain>
    </source>
</reference>
<dbReference type="Gene3D" id="3.40.630.10">
    <property type="entry name" value="Zn peptidases"/>
    <property type="match status" value="1"/>
</dbReference>
<dbReference type="EMBL" id="VUOA01000034">
    <property type="protein sequence ID" value="KAA2235510.1"/>
    <property type="molecule type" value="Genomic_DNA"/>
</dbReference>
<dbReference type="RefSeq" id="WP_149820313.1">
    <property type="nucleotide sequence ID" value="NZ_VUOA01000034.1"/>
</dbReference>
<keyword evidence="1" id="KW-0479">Metal-binding</keyword>
<dbReference type="GO" id="GO:0016787">
    <property type="term" value="F:hydrolase activity"/>
    <property type="evidence" value="ECO:0007669"/>
    <property type="project" value="UniProtKB-KW"/>
</dbReference>
<reference evidence="3 4" key="1">
    <citation type="submission" date="2019-09" db="EMBL/GenBank/DDBJ databases">
        <title>Salinarimonas rosea gen. nov., sp. nov., a new member of the a-2 subgroup of the Proteobacteria.</title>
        <authorList>
            <person name="Liu J."/>
        </authorList>
    </citation>
    <scope>NUCLEOTIDE SEQUENCE [LARGE SCALE GENOMIC DNA]</scope>
    <source>
        <strain evidence="3 4">BN140002</strain>
    </source>
</reference>